<organism evidence="1 2">
    <name type="scientific">Xanthomonas cucurbitae</name>
    <dbReference type="NCBI Taxonomy" id="56453"/>
    <lineage>
        <taxon>Bacteria</taxon>
        <taxon>Pseudomonadati</taxon>
        <taxon>Pseudomonadota</taxon>
        <taxon>Gammaproteobacteria</taxon>
        <taxon>Lysobacterales</taxon>
        <taxon>Lysobacteraceae</taxon>
        <taxon>Xanthomonas</taxon>
    </lineage>
</organism>
<reference evidence="1 2" key="1">
    <citation type="submission" date="2016-08" db="EMBL/GenBank/DDBJ databases">
        <authorList>
            <person name="Seilhamer J.J."/>
        </authorList>
    </citation>
    <scope>NUCLEOTIDE SEQUENCE [LARGE SCALE GENOMIC DNA]</scope>
    <source>
        <strain evidence="1 2">CFBP2542</strain>
    </source>
</reference>
<protein>
    <submittedName>
        <fullName evidence="1">Uncharacterized protein</fullName>
    </submittedName>
</protein>
<dbReference type="Proteomes" id="UP000239561">
    <property type="component" value="Unassembled WGS sequence"/>
</dbReference>
<comment type="caution">
    <text evidence="1">The sequence shown here is derived from an EMBL/GenBank/DDBJ whole genome shotgun (WGS) entry which is preliminary data.</text>
</comment>
<dbReference type="AlphaFoldDB" id="A0A2S7DSA1"/>
<evidence type="ECO:0000313" key="1">
    <source>
        <dbReference type="EMBL" id="PPU76640.1"/>
    </source>
</evidence>
<evidence type="ECO:0000313" key="2">
    <source>
        <dbReference type="Proteomes" id="UP000239561"/>
    </source>
</evidence>
<gene>
    <name evidence="1" type="ORF">XcuCFBP2542_09425</name>
</gene>
<dbReference type="EMBL" id="MDED01000014">
    <property type="protein sequence ID" value="PPU76640.1"/>
    <property type="molecule type" value="Genomic_DNA"/>
</dbReference>
<proteinExistence type="predicted"/>
<sequence>MFNAEDGLSLAVSCGLYARSVRSSPAFRDLKEELARAFADQNLSWKELLSNERYEVVELETEDDAKAFAHRILIVSLESDVE</sequence>
<accession>A0A2S7DSA1</accession>
<name>A0A2S7DSA1_9XANT</name>